<organism evidence="2 3">
    <name type="scientific">Chitinophaga lutea</name>
    <dbReference type="NCBI Taxonomy" id="2488634"/>
    <lineage>
        <taxon>Bacteria</taxon>
        <taxon>Pseudomonadati</taxon>
        <taxon>Bacteroidota</taxon>
        <taxon>Chitinophagia</taxon>
        <taxon>Chitinophagales</taxon>
        <taxon>Chitinophagaceae</taxon>
        <taxon>Chitinophaga</taxon>
    </lineage>
</organism>
<dbReference type="AlphaFoldDB" id="A0A3N4QAA0"/>
<gene>
    <name evidence="2" type="ORF">EGT74_16630</name>
</gene>
<comment type="caution">
    <text evidence="2">The sequence shown here is derived from an EMBL/GenBank/DDBJ whole genome shotgun (WGS) entry which is preliminary data.</text>
</comment>
<protein>
    <submittedName>
        <fullName evidence="2">Uncharacterized protein</fullName>
    </submittedName>
</protein>
<dbReference type="OrthoDB" id="9101001at2"/>
<evidence type="ECO:0000256" key="1">
    <source>
        <dbReference type="SAM" id="Coils"/>
    </source>
</evidence>
<keyword evidence="3" id="KW-1185">Reference proteome</keyword>
<dbReference type="Proteomes" id="UP000278351">
    <property type="component" value="Unassembled WGS sequence"/>
</dbReference>
<reference evidence="2 3" key="1">
    <citation type="submission" date="2018-11" db="EMBL/GenBank/DDBJ databases">
        <title>Chitinophaga lutea sp.nov., isolate from arsenic contaminated soil.</title>
        <authorList>
            <person name="Zong Y."/>
        </authorList>
    </citation>
    <scope>NUCLEOTIDE SEQUENCE [LARGE SCALE GENOMIC DNA]</scope>
    <source>
        <strain evidence="2 3">ZY74</strain>
    </source>
</reference>
<sequence length="489" mass="52140">MPSSIPYNHPSLVLGNIVNPDILAKLRQIGVIQARIDAAQDKMNAYISMKRSLTMTVNELLGMNVDISALTARVEELDREIAQSAADYTGARLSAETELQALKEQISETTVEEVAESPVDFDRTGIRKMPLAADSLQLDAQYFSYDENEEDNPLGTQASIENYIRESTANLGERTASNISGKAAAQIGLQRKNHDLAGTLVITASCTHRQAVLLSPFVLDVDKAVSVWNNLGTNKNNLIETTDPTGLRRAAAQDKDAPGTGMSILSGSTCGSSFVGMVHVLKQDATGNSGPSMSAVAAGLQERFKIGSWFEESSGGFGVDPSFSSDIKNLLSTQRITSHINLIVMGVVPSIRSNLVEMGVKTFADVDPAKITAGLSAISNSTTAAESTVDQAAATAKTGARVISMQGAAIQSVMTGLGKIDQAGNQVMDINTLMNAFEDYLEEVKKGDAGVPISFQVKTVSRSDLIRLWLAKYYPDAGGNDTPTDNPQT</sequence>
<proteinExistence type="predicted"/>
<keyword evidence="1" id="KW-0175">Coiled coil</keyword>
<name>A0A3N4QAA0_9BACT</name>
<feature type="coiled-coil region" evidence="1">
    <location>
        <begin position="67"/>
        <end position="112"/>
    </location>
</feature>
<evidence type="ECO:0000313" key="2">
    <source>
        <dbReference type="EMBL" id="RPE08664.1"/>
    </source>
</evidence>
<dbReference type="EMBL" id="RPDH01000002">
    <property type="protein sequence ID" value="RPE08664.1"/>
    <property type="molecule type" value="Genomic_DNA"/>
</dbReference>
<dbReference type="RefSeq" id="WP_123847661.1">
    <property type="nucleotide sequence ID" value="NZ_RPDH01000002.1"/>
</dbReference>
<evidence type="ECO:0000313" key="3">
    <source>
        <dbReference type="Proteomes" id="UP000278351"/>
    </source>
</evidence>
<accession>A0A3N4QAA0</accession>